<feature type="coiled-coil region" evidence="1">
    <location>
        <begin position="233"/>
        <end position="288"/>
    </location>
</feature>
<dbReference type="EMBL" id="JAQFWQ010000008">
    <property type="protein sequence ID" value="MDA2809942.1"/>
    <property type="molecule type" value="Genomic_DNA"/>
</dbReference>
<keyword evidence="3" id="KW-1185">Reference proteome</keyword>
<organism evidence="2 3">
    <name type="scientific">Nocardiopsis endophytica</name>
    <dbReference type="NCBI Taxonomy" id="3018445"/>
    <lineage>
        <taxon>Bacteria</taxon>
        <taxon>Bacillati</taxon>
        <taxon>Actinomycetota</taxon>
        <taxon>Actinomycetes</taxon>
        <taxon>Streptosporangiales</taxon>
        <taxon>Nocardiopsidaceae</taxon>
        <taxon>Nocardiopsis</taxon>
    </lineage>
</organism>
<dbReference type="RefSeq" id="WP_270683836.1">
    <property type="nucleotide sequence ID" value="NZ_JAQFWQ010000008.1"/>
</dbReference>
<comment type="caution">
    <text evidence="2">The sequence shown here is derived from an EMBL/GenBank/DDBJ whole genome shotgun (WGS) entry which is preliminary data.</text>
</comment>
<keyword evidence="1" id="KW-0175">Coiled coil</keyword>
<evidence type="ECO:0000313" key="3">
    <source>
        <dbReference type="Proteomes" id="UP001527866"/>
    </source>
</evidence>
<accession>A0ABT4TZ16</accession>
<dbReference type="Gene3D" id="3.40.50.300">
    <property type="entry name" value="P-loop containing nucleotide triphosphate hydrolases"/>
    <property type="match status" value="1"/>
</dbReference>
<dbReference type="InterPro" id="IPR027417">
    <property type="entry name" value="P-loop_NTPase"/>
</dbReference>
<name>A0ABT4TZ16_9ACTN</name>
<protein>
    <recommendedName>
        <fullName evidence="4">Rad50/SbcC-type AAA domain-containing protein</fullName>
    </recommendedName>
</protein>
<dbReference type="Proteomes" id="UP001527866">
    <property type="component" value="Unassembled WGS sequence"/>
</dbReference>
<gene>
    <name evidence="2" type="ORF">O4J56_04770</name>
</gene>
<evidence type="ECO:0000256" key="1">
    <source>
        <dbReference type="SAM" id="Coils"/>
    </source>
</evidence>
<sequence length="618" mass="68224">MLRLTITHLTFIGTNVESASVEFGPQLTLVRGPSDTGKSFIVDALNFMMGAKSLKEIPEREGYSTVLLGLELPDGEHVTLARSVAGGGFSLYNADLRDGPLPVADGTLNWKHDHRSESNVSRFLLKQVDLDGMRVRRNAQGMTDSLSFRNLVRLCVVDETQMQSDTPPALTGNWTGKTKEISVLKLLLEAEDDSAVIAVPSAQEKSRVSGAKVEVIDRLIAEVEAKLSGTAEVGQLRDQLARLNNAMNEQNAAMSEVWSRRAEVNERLRQAQQRLHDARTEMAEVVALQARFKLLRTQYESDLARLATIKEAGNILGYFATGLCPFCGAESEHQHYNLECEGDSTAFAASVDAEIQKTENLLADLLLTIDDVNQRAVQARVDSESTDGRIGDLRQTLREIENDLAPKQSDLRELAEVRSDIEKSLTFYEQLAGLQRMKVQIEDDVQRDGAAISDGMSPNALQEFSRELSDRLGDWGFPDAQSVRYDRLAQDIQAGDQLRSAHGKGVRAILHAAFTLGLAQYCFDREIAHPGFVVLDSPLVTYRPPDNLEDGEVDAALPAGIIAAFYEDVQSRLDGQVIIMENLDPTDPLHGDSVDVVFTKRLDRGRYGFFPPKVSIDP</sequence>
<reference evidence="2 3" key="1">
    <citation type="submission" date="2023-01" db="EMBL/GenBank/DDBJ databases">
        <title>Draft genome sequence of Nocardiopsis sp. RSe5-2 isolated from halophytes.</title>
        <authorList>
            <person name="Duangmal K."/>
            <person name="Chantavorakit T."/>
        </authorList>
    </citation>
    <scope>NUCLEOTIDE SEQUENCE [LARGE SCALE GENOMIC DNA]</scope>
    <source>
        <strain evidence="2 3">RSe5-2</strain>
    </source>
</reference>
<dbReference type="SUPFAM" id="SSF52540">
    <property type="entry name" value="P-loop containing nucleoside triphosphate hydrolases"/>
    <property type="match status" value="1"/>
</dbReference>
<proteinExistence type="predicted"/>
<evidence type="ECO:0000313" key="2">
    <source>
        <dbReference type="EMBL" id="MDA2809942.1"/>
    </source>
</evidence>
<evidence type="ECO:0008006" key="4">
    <source>
        <dbReference type="Google" id="ProtNLM"/>
    </source>
</evidence>